<feature type="compositionally biased region" description="Basic and acidic residues" evidence="1">
    <location>
        <begin position="13"/>
        <end position="27"/>
    </location>
</feature>
<comment type="caution">
    <text evidence="2">The sequence shown here is derived from an EMBL/GenBank/DDBJ whole genome shotgun (WGS) entry which is preliminary data.</text>
</comment>
<feature type="region of interest" description="Disordered" evidence="1">
    <location>
        <begin position="1"/>
        <end position="70"/>
    </location>
</feature>
<organism evidence="2 3">
    <name type="scientific">Georgenia subflava</name>
    <dbReference type="NCBI Taxonomy" id="1622177"/>
    <lineage>
        <taxon>Bacteria</taxon>
        <taxon>Bacillati</taxon>
        <taxon>Actinomycetota</taxon>
        <taxon>Actinomycetes</taxon>
        <taxon>Micrococcales</taxon>
        <taxon>Bogoriellaceae</taxon>
        <taxon>Georgenia</taxon>
    </lineage>
</organism>
<name>A0A6N7EFH0_9MICO</name>
<dbReference type="RefSeq" id="WP_152193355.1">
    <property type="nucleotide sequence ID" value="NZ_VUKD01000001.1"/>
</dbReference>
<evidence type="ECO:0000256" key="1">
    <source>
        <dbReference type="SAM" id="MobiDB-lite"/>
    </source>
</evidence>
<protein>
    <submittedName>
        <fullName evidence="2">Uncharacterized protein</fullName>
    </submittedName>
</protein>
<gene>
    <name evidence="2" type="ORF">GB881_00025</name>
</gene>
<dbReference type="Proteomes" id="UP000437709">
    <property type="component" value="Unassembled WGS sequence"/>
</dbReference>
<dbReference type="EMBL" id="WHPC01000001">
    <property type="protein sequence ID" value="MPV35445.1"/>
    <property type="molecule type" value="Genomic_DNA"/>
</dbReference>
<sequence>MTDPEPSAGELAAEAKQEADAAEKDYAESAGPTYPTPKQAAAADPDAPAGEDEWSDGDVTTDPAGSAPTP</sequence>
<accession>A0A6N7EFH0</accession>
<keyword evidence="3" id="KW-1185">Reference proteome</keyword>
<proteinExistence type="predicted"/>
<evidence type="ECO:0000313" key="3">
    <source>
        <dbReference type="Proteomes" id="UP000437709"/>
    </source>
</evidence>
<reference evidence="2 3" key="1">
    <citation type="submission" date="2019-10" db="EMBL/GenBank/DDBJ databases">
        <title>Georgenia wutianyii sp. nov. and Georgenia yuyongxinii sp. nov. isolated from plateau pika (Ochotona curzoniae) in the Qinghai-Tibet plateau of China.</title>
        <authorList>
            <person name="Tian Z."/>
        </authorList>
    </citation>
    <scope>NUCLEOTIDE SEQUENCE [LARGE SCALE GENOMIC DNA]</scope>
    <source>
        <strain evidence="2 3">JCM 19765</strain>
    </source>
</reference>
<dbReference type="AlphaFoldDB" id="A0A6N7EFH0"/>
<evidence type="ECO:0000313" key="2">
    <source>
        <dbReference type="EMBL" id="MPV35445.1"/>
    </source>
</evidence>